<feature type="domain" description="G-protein coupled receptors family 1 profile" evidence="11">
    <location>
        <begin position="21"/>
        <end position="243"/>
    </location>
</feature>
<feature type="transmembrane region" description="Helical" evidence="10">
    <location>
        <begin position="108"/>
        <end position="127"/>
    </location>
</feature>
<keyword evidence="13" id="KW-1185">Reference proteome</keyword>
<keyword evidence="5 10" id="KW-1133">Transmembrane helix</keyword>
<feature type="transmembrane region" description="Helical" evidence="10">
    <location>
        <begin position="25"/>
        <end position="46"/>
    </location>
</feature>
<dbReference type="PANTHER" id="PTHR46061">
    <property type="entry name" value="THYROTROPIN-RELEASING HORMONE RECEPTOR"/>
    <property type="match status" value="1"/>
</dbReference>
<dbReference type="Gene3D" id="1.20.1070.10">
    <property type="entry name" value="Rhodopsin 7-helix transmembrane proteins"/>
    <property type="match status" value="1"/>
</dbReference>
<dbReference type="Ensembl" id="ENSCLAT00000001370.1">
    <property type="protein sequence ID" value="ENSCLAP00000001328.1"/>
    <property type="gene ID" value="ENSCLAG00000001012.1"/>
</dbReference>
<evidence type="ECO:0000256" key="9">
    <source>
        <dbReference type="RuleBase" id="RU000688"/>
    </source>
</evidence>
<dbReference type="PRINTS" id="PR00237">
    <property type="entry name" value="GPCRRHODOPSN"/>
</dbReference>
<dbReference type="GO" id="GO:0004997">
    <property type="term" value="F:thyrotropin-releasing hormone receptor activity"/>
    <property type="evidence" value="ECO:0007669"/>
    <property type="project" value="InterPro"/>
</dbReference>
<name>A0A8C2UKB8_CHILA</name>
<keyword evidence="9" id="KW-0807">Transducer</keyword>
<dbReference type="GO" id="GO:0007200">
    <property type="term" value="P:phospholipase C-activating G protein-coupled receptor signaling pathway"/>
    <property type="evidence" value="ECO:0007669"/>
    <property type="project" value="TreeGrafter"/>
</dbReference>
<proteinExistence type="inferred from homology"/>
<evidence type="ECO:0000259" key="11">
    <source>
        <dbReference type="PROSITE" id="PS50262"/>
    </source>
</evidence>
<reference evidence="12" key="1">
    <citation type="submission" date="2025-08" db="UniProtKB">
        <authorList>
            <consortium name="Ensembl"/>
        </authorList>
    </citation>
    <scope>IDENTIFICATION</scope>
</reference>
<evidence type="ECO:0000256" key="5">
    <source>
        <dbReference type="ARBA" id="ARBA00022989"/>
    </source>
</evidence>
<sequence length="269" mass="29234">GPSSGLLGCSDVTLGLPAMCTPTNCYLVSLVLADLLVLVAMGLPSVSDSLAGHWVYGHASCRDITYFQYLGINFSSCSILALTVERCITVCHPVRAQTVCTVARAKRAIVGIWGATALYCLLWPFLVDLNVGEGQRLECSYKVPPSLYLPICLPDFAGFFLMPLLVASVPTRSSGGPCSADPGGAQTTRMLAMVVLLFTVQWTPYRMLVLLSSFLARLLLDLWFLLFCHMCVYADSAISPVLYSLMSRKFRAAFRALCRCGVEKPQSHA</sequence>
<keyword evidence="6 10" id="KW-0472">Membrane</keyword>
<keyword evidence="9" id="KW-0297">G-protein coupled receptor</keyword>
<dbReference type="InterPro" id="IPR000276">
    <property type="entry name" value="GPCR_Rhodpsn"/>
</dbReference>
<comment type="subcellular location">
    <subcellularLocation>
        <location evidence="2">Membrane</location>
        <topology evidence="2">Multi-pass membrane protein</topology>
    </subcellularLocation>
</comment>
<evidence type="ECO:0000256" key="4">
    <source>
        <dbReference type="ARBA" id="ARBA00022692"/>
    </source>
</evidence>
<dbReference type="PRINTS" id="PR00751">
    <property type="entry name" value="THYROLIBRINR"/>
</dbReference>
<organism evidence="12 13">
    <name type="scientific">Chinchilla lanigera</name>
    <name type="common">Long-tailed chinchilla</name>
    <name type="synonym">Chinchilla villidera</name>
    <dbReference type="NCBI Taxonomy" id="34839"/>
    <lineage>
        <taxon>Eukaryota</taxon>
        <taxon>Metazoa</taxon>
        <taxon>Chordata</taxon>
        <taxon>Craniata</taxon>
        <taxon>Vertebrata</taxon>
        <taxon>Euteleostomi</taxon>
        <taxon>Mammalia</taxon>
        <taxon>Eutheria</taxon>
        <taxon>Euarchontoglires</taxon>
        <taxon>Glires</taxon>
        <taxon>Rodentia</taxon>
        <taxon>Hystricomorpha</taxon>
        <taxon>Chinchillidae</taxon>
        <taxon>Chinchilla</taxon>
    </lineage>
</organism>
<evidence type="ECO:0000256" key="7">
    <source>
        <dbReference type="ARBA" id="ARBA00023170"/>
    </source>
</evidence>
<dbReference type="SUPFAM" id="SSF81321">
    <property type="entry name" value="Family A G protein-coupled receptor-like"/>
    <property type="match status" value="1"/>
</dbReference>
<evidence type="ECO:0000313" key="13">
    <source>
        <dbReference type="Proteomes" id="UP000694398"/>
    </source>
</evidence>
<evidence type="ECO:0000256" key="2">
    <source>
        <dbReference type="ARBA" id="ARBA00004141"/>
    </source>
</evidence>
<comment type="similarity">
    <text evidence="9">Belongs to the G-protein coupled receptor 1 family.</text>
</comment>
<keyword evidence="7 9" id="KW-0675">Receptor</keyword>
<keyword evidence="4 9" id="KW-0812">Transmembrane</keyword>
<dbReference type="GO" id="GO:0016020">
    <property type="term" value="C:membrane"/>
    <property type="evidence" value="ECO:0007669"/>
    <property type="project" value="UniProtKB-SubCell"/>
</dbReference>
<dbReference type="PROSITE" id="PS50262">
    <property type="entry name" value="G_PROTEIN_RECEP_F1_2"/>
    <property type="match status" value="1"/>
</dbReference>
<feature type="transmembrane region" description="Helical" evidence="10">
    <location>
        <begin position="66"/>
        <end position="88"/>
    </location>
</feature>
<reference evidence="12" key="2">
    <citation type="submission" date="2025-09" db="UniProtKB">
        <authorList>
            <consortium name="Ensembl"/>
        </authorList>
    </citation>
    <scope>IDENTIFICATION</scope>
</reference>
<dbReference type="OMA" id="CANSAIH"/>
<evidence type="ECO:0000256" key="8">
    <source>
        <dbReference type="ARBA" id="ARBA00032251"/>
    </source>
</evidence>
<dbReference type="PANTHER" id="PTHR46061:SF5">
    <property type="entry name" value="THYROTROPIN-RELEASING HORMONE RECEPTOR"/>
    <property type="match status" value="1"/>
</dbReference>
<accession>A0A8C2UKB8</accession>
<evidence type="ECO:0000313" key="12">
    <source>
        <dbReference type="Ensembl" id="ENSCLAP00000001328.1"/>
    </source>
</evidence>
<dbReference type="Pfam" id="PF00001">
    <property type="entry name" value="7tm_1"/>
    <property type="match status" value="1"/>
</dbReference>
<feature type="transmembrane region" description="Helical" evidence="10">
    <location>
        <begin position="147"/>
        <end position="169"/>
    </location>
</feature>
<dbReference type="PROSITE" id="PS00237">
    <property type="entry name" value="G_PROTEIN_RECEP_F1_1"/>
    <property type="match status" value="1"/>
</dbReference>
<dbReference type="Proteomes" id="UP000694398">
    <property type="component" value="Unassembled WGS sequence"/>
</dbReference>
<feature type="transmembrane region" description="Helical" evidence="10">
    <location>
        <begin position="190"/>
        <end position="216"/>
    </location>
</feature>
<evidence type="ECO:0000256" key="3">
    <source>
        <dbReference type="ARBA" id="ARBA00018873"/>
    </source>
</evidence>
<dbReference type="PRINTS" id="PR01846">
    <property type="entry name" value="TRHRFAMILY"/>
</dbReference>
<feature type="transmembrane region" description="Helical" evidence="10">
    <location>
        <begin position="222"/>
        <end position="245"/>
    </location>
</feature>
<evidence type="ECO:0000256" key="6">
    <source>
        <dbReference type="ARBA" id="ARBA00023136"/>
    </source>
</evidence>
<evidence type="ECO:0000256" key="10">
    <source>
        <dbReference type="SAM" id="Phobius"/>
    </source>
</evidence>
<dbReference type="AlphaFoldDB" id="A0A8C2UKB8"/>
<dbReference type="InterPro" id="IPR002120">
    <property type="entry name" value="TRH_rcpt_1"/>
</dbReference>
<comment type="function">
    <text evidence="1">Receptor for thyrotropin-releasing hormone (TRH). Upon ligand binding, this G-protein-coupled receptor triggers activation of the phosphatidylinositol (IP3)-calcium-protein kinase C (PKC) pathway.</text>
</comment>
<dbReference type="GeneTree" id="ENSGT00940000169624"/>
<protein>
    <recommendedName>
        <fullName evidence="3">Thyrotropin-releasing hormone receptor</fullName>
    </recommendedName>
    <alternativeName>
        <fullName evidence="8">Thyroliberin receptor</fullName>
    </alternativeName>
</protein>
<dbReference type="InterPro" id="IPR017452">
    <property type="entry name" value="GPCR_Rhodpsn_7TM"/>
</dbReference>
<evidence type="ECO:0000256" key="1">
    <source>
        <dbReference type="ARBA" id="ARBA00004100"/>
    </source>
</evidence>